<sequence length="209" mass="23327">MANEEIQKYAQAIKIPFLLHFTRAANLPSIMEHGLYPMNRIADIGVCPVINDELRLDGHLDGLSLSVAFPNYLMFYKLRKDNPDVEWVVLGIDPSALWLKDCAFCNHNAADARISSQPLAQLKTHEAFVGMFEAIEGEKSREEQRLKPFDPTDGQAEVLVFDVIEPNLIGGAAFENTAIRDAYQGLLGGRTIRVDKAGKGFFASRSYVR</sequence>
<dbReference type="AlphaFoldDB" id="G9ABV9"/>
<accession>G9ABV9</accession>
<dbReference type="Proteomes" id="UP000007735">
    <property type="component" value="Plasmid pSfHH103c"/>
</dbReference>
<dbReference type="GO" id="GO:0003677">
    <property type="term" value="F:DNA binding"/>
    <property type="evidence" value="ECO:0007669"/>
    <property type="project" value="UniProtKB-UniRule"/>
</dbReference>
<feature type="active site" description="Proton acceptor" evidence="6">
    <location>
        <position position="55"/>
    </location>
</feature>
<protein>
    <recommendedName>
        <fullName evidence="7">DarT domain-containing protein</fullName>
    </recommendedName>
</protein>
<gene>
    <name evidence="8" type="ordered locus">SFHH103_04047</name>
</gene>
<evidence type="ECO:0000256" key="5">
    <source>
        <dbReference type="ARBA" id="ARBA00023125"/>
    </source>
</evidence>
<feature type="binding site" evidence="6">
    <location>
        <position position="55"/>
    </location>
    <ligand>
        <name>NAD(+)</name>
        <dbReference type="ChEBI" id="CHEBI:57540"/>
    </ligand>
</feature>
<geneLocation type="plasmid" evidence="8 9">
    <name>pSfHH103c</name>
</geneLocation>
<comment type="catalytic activity">
    <reaction evidence="6">
        <text>a thymidine in DNA + NAD(+) = an N-(ADP-alpha-D-ribosyl)-thymidine in DNA + nicotinamide + H(+)</text>
        <dbReference type="Rhea" id="RHEA:71651"/>
        <dbReference type="Rhea" id="RHEA-COMP:13556"/>
        <dbReference type="Rhea" id="RHEA-COMP:18051"/>
        <dbReference type="ChEBI" id="CHEBI:15378"/>
        <dbReference type="ChEBI" id="CHEBI:17154"/>
        <dbReference type="ChEBI" id="CHEBI:57540"/>
        <dbReference type="ChEBI" id="CHEBI:137386"/>
        <dbReference type="ChEBI" id="CHEBI:191199"/>
    </reaction>
</comment>
<comment type="caution">
    <text evidence="6">Lacks conserved residue(s) required for the propagation of feature annotation.</text>
</comment>
<keyword evidence="5 6" id="KW-0238">DNA-binding</keyword>
<dbReference type="eggNOG" id="ENOG50330K2">
    <property type="taxonomic scope" value="Bacteria"/>
</dbReference>
<dbReference type="Pfam" id="PF14487">
    <property type="entry name" value="DarT"/>
    <property type="match status" value="1"/>
</dbReference>
<name>G9ABV9_SINF1</name>
<dbReference type="HOGENOM" id="CLU_088931_1_0_5"/>
<keyword evidence="4 6" id="KW-0548">Nucleotidyltransferase</keyword>
<dbReference type="InterPro" id="IPR029494">
    <property type="entry name" value="DarT"/>
</dbReference>
<evidence type="ECO:0000313" key="9">
    <source>
        <dbReference type="Proteomes" id="UP000007735"/>
    </source>
</evidence>
<keyword evidence="3 6" id="KW-0808">Transferase</keyword>
<feature type="domain" description="DarT" evidence="7">
    <location>
        <begin position="16"/>
        <end position="202"/>
    </location>
</feature>
<feature type="binding site" evidence="6">
    <location>
        <begin position="20"/>
        <end position="22"/>
    </location>
    <ligand>
        <name>NAD(+)</name>
        <dbReference type="ChEBI" id="CHEBI:57540"/>
    </ligand>
</feature>
<dbReference type="GO" id="GO:0016779">
    <property type="term" value="F:nucleotidyltransferase activity"/>
    <property type="evidence" value="ECO:0007669"/>
    <property type="project" value="UniProtKB-UniRule"/>
</dbReference>
<dbReference type="GO" id="GO:0016757">
    <property type="term" value="F:glycosyltransferase activity"/>
    <property type="evidence" value="ECO:0007669"/>
    <property type="project" value="UniProtKB-UniRule"/>
</dbReference>
<evidence type="ECO:0000313" key="8">
    <source>
        <dbReference type="EMBL" id="CCE98538.1"/>
    </source>
</evidence>
<evidence type="ECO:0000259" key="7">
    <source>
        <dbReference type="PROSITE" id="PS52018"/>
    </source>
</evidence>
<evidence type="ECO:0000256" key="6">
    <source>
        <dbReference type="PROSITE-ProRule" id="PRU01362"/>
    </source>
</evidence>
<organism evidence="8 9">
    <name type="scientific">Sinorhizobium fredii (strain HH103)</name>
    <dbReference type="NCBI Taxonomy" id="1117943"/>
    <lineage>
        <taxon>Bacteria</taxon>
        <taxon>Pseudomonadati</taxon>
        <taxon>Pseudomonadota</taxon>
        <taxon>Alphaproteobacteria</taxon>
        <taxon>Hyphomicrobiales</taxon>
        <taxon>Rhizobiaceae</taxon>
        <taxon>Sinorhizobium/Ensifer group</taxon>
        <taxon>Sinorhizobium</taxon>
    </lineage>
</organism>
<proteinExistence type="inferred from homology"/>
<keyword evidence="1 6" id="KW-1277">Toxin-antitoxin system</keyword>
<dbReference type="PATRIC" id="fig|380.5.peg.4264"/>
<comment type="similarity">
    <text evidence="6">Belongs to the DarT ADP-ribosyltransferase family.</text>
</comment>
<evidence type="ECO:0000256" key="3">
    <source>
        <dbReference type="ARBA" id="ARBA00022679"/>
    </source>
</evidence>
<dbReference type="RefSeq" id="WP_014330844.1">
    <property type="nucleotide sequence ID" value="NC_016814.1"/>
</dbReference>
<evidence type="ECO:0000256" key="2">
    <source>
        <dbReference type="ARBA" id="ARBA00022676"/>
    </source>
</evidence>
<evidence type="ECO:0000256" key="4">
    <source>
        <dbReference type="ARBA" id="ARBA00022695"/>
    </source>
</evidence>
<dbReference type="EMBL" id="HE616893">
    <property type="protein sequence ID" value="CCE98538.1"/>
    <property type="molecule type" value="Genomic_DNA"/>
</dbReference>
<evidence type="ECO:0000256" key="1">
    <source>
        <dbReference type="ARBA" id="ARBA00022649"/>
    </source>
</evidence>
<reference evidence="8 9" key="1">
    <citation type="journal article" date="2012" name="J. Bacteriol.">
        <title>Genome sequence of the soybean symbiont Sinorhizobium fredii HH103.</title>
        <authorList>
            <person name="Weidner S."/>
            <person name="Becker A."/>
            <person name="Bonilla I."/>
            <person name="Jaenicke S."/>
            <person name="Lloret J."/>
            <person name="Margaret I."/>
            <person name="Puhler A."/>
            <person name="Ruiz-Sainz J.E."/>
            <person name="Schneiker-Bekel S."/>
            <person name="Szczepanowski R."/>
            <person name="Vinardell J.M."/>
            <person name="Zehner S."/>
            <person name="Gottfert M."/>
        </authorList>
    </citation>
    <scope>NUCLEOTIDE SEQUENCE [LARGE SCALE GENOMIC DNA]</scope>
    <source>
        <strain evidence="8 9">HH103</strain>
        <plasmid evidence="9">pSfHH103c</plasmid>
    </source>
</reference>
<feature type="active site" evidence="6">
    <location>
        <position position="157"/>
    </location>
</feature>
<keyword evidence="2 6" id="KW-0328">Glycosyltransferase</keyword>
<dbReference type="PROSITE" id="PS52018">
    <property type="entry name" value="DART"/>
    <property type="match status" value="1"/>
</dbReference>
<keyword evidence="8" id="KW-0614">Plasmid</keyword>
<dbReference type="KEGG" id="sfh:SFHH103_04047"/>